<comment type="caution">
    <text evidence="2">The sequence shown here is derived from an EMBL/GenBank/DDBJ whole genome shotgun (WGS) entry which is preliminary data.</text>
</comment>
<evidence type="ECO:0000256" key="1">
    <source>
        <dbReference type="SAM" id="MobiDB-lite"/>
    </source>
</evidence>
<dbReference type="OrthoDB" id="1920208at2759"/>
<dbReference type="AlphaFoldDB" id="A0A8T2QAC4"/>
<evidence type="ECO:0000313" key="2">
    <source>
        <dbReference type="EMBL" id="KAH7280674.1"/>
    </source>
</evidence>
<feature type="region of interest" description="Disordered" evidence="1">
    <location>
        <begin position="257"/>
        <end position="285"/>
    </location>
</feature>
<dbReference type="EMBL" id="CM035441">
    <property type="protein sequence ID" value="KAH7280674.1"/>
    <property type="molecule type" value="Genomic_DNA"/>
</dbReference>
<feature type="compositionally biased region" description="Basic and acidic residues" evidence="1">
    <location>
        <begin position="65"/>
        <end position="80"/>
    </location>
</feature>
<accession>A0A8T2QAC4</accession>
<dbReference type="Proteomes" id="UP000825935">
    <property type="component" value="Chromosome 36"/>
</dbReference>
<feature type="region of interest" description="Disordered" evidence="1">
    <location>
        <begin position="51"/>
        <end position="86"/>
    </location>
</feature>
<reference evidence="2" key="1">
    <citation type="submission" date="2021-08" db="EMBL/GenBank/DDBJ databases">
        <title>WGS assembly of Ceratopteris richardii.</title>
        <authorList>
            <person name="Marchant D.B."/>
            <person name="Chen G."/>
            <person name="Jenkins J."/>
            <person name="Shu S."/>
            <person name="Leebens-Mack J."/>
            <person name="Grimwood J."/>
            <person name="Schmutz J."/>
            <person name="Soltis P."/>
            <person name="Soltis D."/>
            <person name="Chen Z.-H."/>
        </authorList>
    </citation>
    <scope>NUCLEOTIDE SEQUENCE</scope>
    <source>
        <strain evidence="2">Whitten #5841</strain>
        <tissue evidence="2">Leaf</tissue>
    </source>
</reference>
<evidence type="ECO:0000313" key="3">
    <source>
        <dbReference type="Proteomes" id="UP000825935"/>
    </source>
</evidence>
<protein>
    <submittedName>
        <fullName evidence="2">Uncharacterized protein</fullName>
    </submittedName>
</protein>
<gene>
    <name evidence="2" type="ORF">KP509_36G008500</name>
</gene>
<feature type="region of interest" description="Disordered" evidence="1">
    <location>
        <begin position="1"/>
        <end position="23"/>
    </location>
</feature>
<dbReference type="PANTHER" id="PTHR34665">
    <property type="entry name" value="DUF3741 DOMAIN-CONTAINING PROTEIN"/>
    <property type="match status" value="1"/>
</dbReference>
<organism evidence="2 3">
    <name type="scientific">Ceratopteris richardii</name>
    <name type="common">Triangle waterfern</name>
    <dbReference type="NCBI Taxonomy" id="49495"/>
    <lineage>
        <taxon>Eukaryota</taxon>
        <taxon>Viridiplantae</taxon>
        <taxon>Streptophyta</taxon>
        <taxon>Embryophyta</taxon>
        <taxon>Tracheophyta</taxon>
        <taxon>Polypodiopsida</taxon>
        <taxon>Polypodiidae</taxon>
        <taxon>Polypodiales</taxon>
        <taxon>Pteridineae</taxon>
        <taxon>Pteridaceae</taxon>
        <taxon>Parkerioideae</taxon>
        <taxon>Ceratopteris</taxon>
    </lineage>
</organism>
<dbReference type="PANTHER" id="PTHR34665:SF4">
    <property type="entry name" value="DUF3741 DOMAIN-CONTAINING PROTEIN"/>
    <property type="match status" value="1"/>
</dbReference>
<feature type="compositionally biased region" description="Low complexity" evidence="1">
    <location>
        <begin position="52"/>
        <end position="64"/>
    </location>
</feature>
<keyword evidence="3" id="KW-1185">Reference proteome</keyword>
<sequence length="343" mass="38245">MQYAMPTRSRRPRRNARSLDLDSEPMKAAAWAWHLHEHSNPGGSLTEARFLSSQSQQRSGGAASSDRRNSRFRRESEGAKRPGGSARFTMPIWDCGSSLYDIYEIVSFGDRLERSLMEAVPVPLSEGGVPGLDHGMHSLDKGADQSALNIRRKQGARSDKGSLGRAPRSCVATSRRWSLPAAKNPGRMSWTPAFGKMMKMFKKVFSSRKQAHIDKNISETTASSKRATNRECGVTDLSAAAPGKTITSWEESGYYRSHPEDGKIKSVPNPTRKRAQDDAEPMVISHGSCPPEVAAETTLAAKGRHNHVYHYYHHHHHHHYLPRNRVSESARFSSEKISKLFAE</sequence>
<name>A0A8T2QAC4_CERRI</name>
<proteinExistence type="predicted"/>